<organism evidence="1 2">
    <name type="scientific">Rhizobium paranaense</name>
    <dbReference type="NCBI Taxonomy" id="1650438"/>
    <lineage>
        <taxon>Bacteria</taxon>
        <taxon>Pseudomonadati</taxon>
        <taxon>Pseudomonadota</taxon>
        <taxon>Alphaproteobacteria</taxon>
        <taxon>Hyphomicrobiales</taxon>
        <taxon>Rhizobiaceae</taxon>
        <taxon>Rhizobium/Agrobacterium group</taxon>
        <taxon>Rhizobium</taxon>
    </lineage>
</organism>
<dbReference type="Proteomes" id="UP000549882">
    <property type="component" value="Unassembled WGS sequence"/>
</dbReference>
<keyword evidence="2" id="KW-1185">Reference proteome</keyword>
<protein>
    <submittedName>
        <fullName evidence="1">Uncharacterized protein</fullName>
    </submittedName>
</protein>
<dbReference type="InterPro" id="IPR045390">
    <property type="entry name" value="ABC-3C_MC3"/>
</dbReference>
<dbReference type="Pfam" id="PF20131">
    <property type="entry name" value="MC3"/>
    <property type="match status" value="1"/>
</dbReference>
<comment type="caution">
    <text evidence="1">The sequence shown here is derived from an EMBL/GenBank/DDBJ whole genome shotgun (WGS) entry which is preliminary data.</text>
</comment>
<reference evidence="1 2" key="1">
    <citation type="submission" date="2020-08" db="EMBL/GenBank/DDBJ databases">
        <title>Genomic Encyclopedia of Type Strains, Phase IV (KMG-V): Genome sequencing to study the core and pangenomes of soil and plant-associated prokaryotes.</title>
        <authorList>
            <person name="Whitman W."/>
        </authorList>
    </citation>
    <scope>NUCLEOTIDE SEQUENCE [LARGE SCALE GENOMIC DNA]</scope>
    <source>
        <strain evidence="1 2">SEMIA 4064</strain>
    </source>
</reference>
<dbReference type="EMBL" id="JACHBI010000016">
    <property type="protein sequence ID" value="MBB5577006.1"/>
    <property type="molecule type" value="Genomic_DNA"/>
</dbReference>
<proteinExistence type="predicted"/>
<dbReference type="AlphaFoldDB" id="A0A7W8XWU0"/>
<name>A0A7W8XWU0_9HYPH</name>
<gene>
    <name evidence="1" type="ORF">GGD50_005655</name>
</gene>
<sequence length="169" mass="18655">MTALSPLRLNELDIVQNPAIGAYLIWQFALGYQEDGAAEVPIPLAFLVLPMLLHRQTFDEVASTRKASGLPLFAAKFDKEREILMGIHGRAMQLRPLSLQSIGVAATSKLVRIDYDTAQFHGYPLDLLDVAKPKLPERLKGFASAADKVGYWFSKLGLAQVASTLRVDF</sequence>
<accession>A0A7W8XWU0</accession>
<dbReference type="RefSeq" id="WP_183940145.1">
    <property type="nucleotide sequence ID" value="NZ_JACHBI010000016.1"/>
</dbReference>
<evidence type="ECO:0000313" key="2">
    <source>
        <dbReference type="Proteomes" id="UP000549882"/>
    </source>
</evidence>
<evidence type="ECO:0000313" key="1">
    <source>
        <dbReference type="EMBL" id="MBB5577006.1"/>
    </source>
</evidence>